<dbReference type="GO" id="GO:0016787">
    <property type="term" value="F:hydrolase activity"/>
    <property type="evidence" value="ECO:0007669"/>
    <property type="project" value="UniProtKB-KW"/>
</dbReference>
<dbReference type="InterPro" id="IPR003607">
    <property type="entry name" value="HD/PDEase_dom"/>
</dbReference>
<name>A5GFC6_GEOUR</name>
<dbReference type="InterPro" id="IPR037522">
    <property type="entry name" value="HD_GYP_dom"/>
</dbReference>
<evidence type="ECO:0000259" key="1">
    <source>
        <dbReference type="PROSITE" id="PS51831"/>
    </source>
</evidence>
<dbReference type="SUPFAM" id="SSF55781">
    <property type="entry name" value="GAF domain-like"/>
    <property type="match status" value="1"/>
</dbReference>
<dbReference type="SMART" id="SM00471">
    <property type="entry name" value="HDc"/>
    <property type="match status" value="1"/>
</dbReference>
<sequence>MSFERIGKMNTLMELATLINTSLDPKEIRTRAIEAGITLMDAEAGSLLLIDRVTNELYFEVALGEKGELLKEVRMTLGEGFAGWVARTGEPLIVDDVQNDPRFYRKADEKSRFVTRNLIAAPLRVKGKTLGVLEVMNKHNGAFTAEDMELFVSLANQVAPAVENAYLYEDLRETFFGTALALTEALEKRDSYTGGHTRRVRDYCMTIGVGMGLTKDEMDNLLLSAILHDIGKIGVRDSILGKEAPLSRDEAAVMGSHARIGADILRHVRTLKNVVPAVLSHHEKFDGSGYPARLRGDDIPLNARIISVADTFDAMTTDRPYRKALSKESAMAELRRCSGTQFDPTVVEAFVAASAAE</sequence>
<dbReference type="Gene3D" id="3.30.450.40">
    <property type="match status" value="1"/>
</dbReference>
<dbReference type="InterPro" id="IPR029016">
    <property type="entry name" value="GAF-like_dom_sf"/>
</dbReference>
<dbReference type="Pfam" id="PF13185">
    <property type="entry name" value="GAF_2"/>
    <property type="match status" value="1"/>
</dbReference>
<dbReference type="STRING" id="351605.Gura_1941"/>
<dbReference type="InterPro" id="IPR006674">
    <property type="entry name" value="HD_domain"/>
</dbReference>
<dbReference type="InterPro" id="IPR003018">
    <property type="entry name" value="GAF"/>
</dbReference>
<dbReference type="PROSITE" id="PS51832">
    <property type="entry name" value="HD_GYP"/>
    <property type="match status" value="1"/>
</dbReference>
<dbReference type="Pfam" id="PF13487">
    <property type="entry name" value="HD_5"/>
    <property type="match status" value="1"/>
</dbReference>
<evidence type="ECO:0000313" key="3">
    <source>
        <dbReference type="EMBL" id="ABQ26131.1"/>
    </source>
</evidence>
<dbReference type="SMART" id="SM00065">
    <property type="entry name" value="GAF"/>
    <property type="match status" value="1"/>
</dbReference>
<proteinExistence type="predicted"/>
<keyword evidence="3" id="KW-0378">Hydrolase</keyword>
<dbReference type="InterPro" id="IPR006675">
    <property type="entry name" value="HDIG_dom"/>
</dbReference>
<dbReference type="AlphaFoldDB" id="A5GFC6"/>
<feature type="domain" description="HD" evidence="1">
    <location>
        <begin position="193"/>
        <end position="315"/>
    </location>
</feature>
<feature type="domain" description="HD-GYP" evidence="2">
    <location>
        <begin position="171"/>
        <end position="357"/>
    </location>
</feature>
<dbReference type="KEGG" id="gur:Gura_1941"/>
<dbReference type="Proteomes" id="UP000006695">
    <property type="component" value="Chromosome"/>
</dbReference>
<dbReference type="PANTHER" id="PTHR43155:SF2">
    <property type="entry name" value="CYCLIC DI-GMP PHOSPHODIESTERASE PA4108"/>
    <property type="match status" value="1"/>
</dbReference>
<dbReference type="OrthoDB" id="9769359at2"/>
<protein>
    <submittedName>
        <fullName evidence="3">Metal dependent phosphohydrolase</fullName>
    </submittedName>
</protein>
<keyword evidence="4" id="KW-1185">Reference proteome</keyword>
<reference evidence="3 4" key="1">
    <citation type="submission" date="2007-05" db="EMBL/GenBank/DDBJ databases">
        <title>Complete sequence of Geobacter uraniireducens Rf4.</title>
        <authorList>
            <consortium name="US DOE Joint Genome Institute"/>
            <person name="Copeland A."/>
            <person name="Lucas S."/>
            <person name="Lapidus A."/>
            <person name="Barry K."/>
            <person name="Detter J.C."/>
            <person name="Glavina del Rio T."/>
            <person name="Hammon N."/>
            <person name="Israni S."/>
            <person name="Dalin E."/>
            <person name="Tice H."/>
            <person name="Pitluck S."/>
            <person name="Chertkov O."/>
            <person name="Brettin T."/>
            <person name="Bruce D."/>
            <person name="Han C."/>
            <person name="Schmutz J."/>
            <person name="Larimer F."/>
            <person name="Land M."/>
            <person name="Hauser L."/>
            <person name="Kyrpides N."/>
            <person name="Mikhailova N."/>
            <person name="Shelobolina E."/>
            <person name="Aklujkar M."/>
            <person name="Lovley D."/>
            <person name="Richardson P."/>
        </authorList>
    </citation>
    <scope>NUCLEOTIDE SEQUENCE [LARGE SCALE GENOMIC DNA]</scope>
    <source>
        <strain evidence="3 4">Rf4</strain>
    </source>
</reference>
<dbReference type="PANTHER" id="PTHR43155">
    <property type="entry name" value="CYCLIC DI-GMP PHOSPHODIESTERASE PA4108-RELATED"/>
    <property type="match status" value="1"/>
</dbReference>
<dbReference type="NCBIfam" id="TIGR00277">
    <property type="entry name" value="HDIG"/>
    <property type="match status" value="1"/>
</dbReference>
<dbReference type="PROSITE" id="PS51831">
    <property type="entry name" value="HD"/>
    <property type="match status" value="1"/>
</dbReference>
<dbReference type="Gene3D" id="1.10.3210.10">
    <property type="entry name" value="Hypothetical protein af1432"/>
    <property type="match status" value="1"/>
</dbReference>
<dbReference type="HOGENOM" id="CLU_000445_92_13_7"/>
<organism evidence="3 4">
    <name type="scientific">Geotalea uraniireducens (strain Rf4)</name>
    <name type="common">Geobacter uraniireducens</name>
    <dbReference type="NCBI Taxonomy" id="351605"/>
    <lineage>
        <taxon>Bacteria</taxon>
        <taxon>Pseudomonadati</taxon>
        <taxon>Thermodesulfobacteriota</taxon>
        <taxon>Desulfuromonadia</taxon>
        <taxon>Geobacterales</taxon>
        <taxon>Geobacteraceae</taxon>
        <taxon>Geotalea</taxon>
    </lineage>
</organism>
<dbReference type="EMBL" id="CP000698">
    <property type="protein sequence ID" value="ABQ26131.1"/>
    <property type="molecule type" value="Genomic_DNA"/>
</dbReference>
<evidence type="ECO:0000259" key="2">
    <source>
        <dbReference type="PROSITE" id="PS51832"/>
    </source>
</evidence>
<dbReference type="SUPFAM" id="SSF109604">
    <property type="entry name" value="HD-domain/PDEase-like"/>
    <property type="match status" value="1"/>
</dbReference>
<accession>A5GFC6</accession>
<dbReference type="CDD" id="cd00077">
    <property type="entry name" value="HDc"/>
    <property type="match status" value="1"/>
</dbReference>
<gene>
    <name evidence="3" type="ordered locus">Gura_1941</name>
</gene>
<evidence type="ECO:0000313" key="4">
    <source>
        <dbReference type="Proteomes" id="UP000006695"/>
    </source>
</evidence>